<keyword evidence="1" id="KW-0805">Transcription regulation</keyword>
<keyword evidence="3" id="KW-0804">Transcription</keyword>
<reference evidence="6 7" key="1">
    <citation type="submission" date="2013-01" db="EMBL/GenBank/DDBJ databases">
        <title>Whole genome shotgun sequence of Gordonia soli NBRC 108243.</title>
        <authorList>
            <person name="Isaki-Nakamura S."/>
            <person name="Hosoyama A."/>
            <person name="Tsuchikane K."/>
            <person name="Ando Y."/>
            <person name="Baba S."/>
            <person name="Ohji S."/>
            <person name="Hamada M."/>
            <person name="Tamura T."/>
            <person name="Yamazoe A."/>
            <person name="Yamazaki S."/>
            <person name="Fujita N."/>
        </authorList>
    </citation>
    <scope>NUCLEOTIDE SEQUENCE [LARGE SCALE GENOMIC DNA]</scope>
    <source>
        <strain evidence="6 7">NBRC 108243</strain>
    </source>
</reference>
<feature type="domain" description="HTH tetR-type" evidence="5">
    <location>
        <begin position="6"/>
        <end position="66"/>
    </location>
</feature>
<evidence type="ECO:0000259" key="5">
    <source>
        <dbReference type="PROSITE" id="PS50977"/>
    </source>
</evidence>
<gene>
    <name evidence="6" type="ORF">GS4_14_01030</name>
</gene>
<dbReference type="SUPFAM" id="SSF46689">
    <property type="entry name" value="Homeodomain-like"/>
    <property type="match status" value="1"/>
</dbReference>
<dbReference type="InterPro" id="IPR009057">
    <property type="entry name" value="Homeodomain-like_sf"/>
</dbReference>
<dbReference type="PANTHER" id="PTHR47506:SF1">
    <property type="entry name" value="HTH-TYPE TRANSCRIPTIONAL REGULATOR YJDC"/>
    <property type="match status" value="1"/>
</dbReference>
<dbReference type="Gene3D" id="1.10.10.60">
    <property type="entry name" value="Homeodomain-like"/>
    <property type="match status" value="1"/>
</dbReference>
<evidence type="ECO:0000256" key="3">
    <source>
        <dbReference type="ARBA" id="ARBA00023163"/>
    </source>
</evidence>
<dbReference type="OrthoDB" id="9805134at2"/>
<protein>
    <submittedName>
        <fullName evidence="6">Putative TetR family transcriptional regulator</fullName>
    </submittedName>
</protein>
<dbReference type="Proteomes" id="UP000011666">
    <property type="component" value="Unassembled WGS sequence"/>
</dbReference>
<dbReference type="InterPro" id="IPR001647">
    <property type="entry name" value="HTH_TetR"/>
</dbReference>
<dbReference type="eggNOG" id="COG1309">
    <property type="taxonomic scope" value="Bacteria"/>
</dbReference>
<dbReference type="STRING" id="1223545.GS4_14_01030"/>
<feature type="DNA-binding region" description="H-T-H motif" evidence="4">
    <location>
        <begin position="29"/>
        <end position="48"/>
    </location>
</feature>
<evidence type="ECO:0000313" key="6">
    <source>
        <dbReference type="EMBL" id="GAC68272.1"/>
    </source>
</evidence>
<dbReference type="Pfam" id="PF00440">
    <property type="entry name" value="TetR_N"/>
    <property type="match status" value="1"/>
</dbReference>
<dbReference type="RefSeq" id="WP_007620276.1">
    <property type="nucleotide sequence ID" value="NZ_BANX01000014.1"/>
</dbReference>
<dbReference type="PANTHER" id="PTHR47506">
    <property type="entry name" value="TRANSCRIPTIONAL REGULATORY PROTEIN"/>
    <property type="match status" value="1"/>
</dbReference>
<dbReference type="PROSITE" id="PS50977">
    <property type="entry name" value="HTH_TETR_2"/>
    <property type="match status" value="1"/>
</dbReference>
<evidence type="ECO:0000256" key="4">
    <source>
        <dbReference type="PROSITE-ProRule" id="PRU00335"/>
    </source>
</evidence>
<dbReference type="AlphaFoldDB" id="M0QLJ2"/>
<evidence type="ECO:0000256" key="1">
    <source>
        <dbReference type="ARBA" id="ARBA00023015"/>
    </source>
</evidence>
<organism evidence="6 7">
    <name type="scientific">Gordonia soli NBRC 108243</name>
    <dbReference type="NCBI Taxonomy" id="1223545"/>
    <lineage>
        <taxon>Bacteria</taxon>
        <taxon>Bacillati</taxon>
        <taxon>Actinomycetota</taxon>
        <taxon>Actinomycetes</taxon>
        <taxon>Mycobacteriales</taxon>
        <taxon>Gordoniaceae</taxon>
        <taxon>Gordonia</taxon>
    </lineage>
</organism>
<comment type="caution">
    <text evidence="6">The sequence shown here is derived from an EMBL/GenBank/DDBJ whole genome shotgun (WGS) entry which is preliminary data.</text>
</comment>
<evidence type="ECO:0000313" key="7">
    <source>
        <dbReference type="Proteomes" id="UP000011666"/>
    </source>
</evidence>
<accession>M0QLJ2</accession>
<keyword evidence="7" id="KW-1185">Reference proteome</keyword>
<proteinExistence type="predicted"/>
<dbReference type="GO" id="GO:0003677">
    <property type="term" value="F:DNA binding"/>
    <property type="evidence" value="ECO:0007669"/>
    <property type="project" value="UniProtKB-UniRule"/>
</dbReference>
<dbReference type="PRINTS" id="PR00455">
    <property type="entry name" value="HTHTETR"/>
</dbReference>
<sequence length="117" mass="12498">MGRPRAFDTDTVLAAAVDVFTTRGYSAASVDEILAATQIRRASLYNAFGSKRGLFLAALRSPASTMDLLLVALLELAPDDETVRDEIGAMLAAQQIDDRALGAALLRRAGLERSETT</sequence>
<name>M0QLJ2_9ACTN</name>
<evidence type="ECO:0000256" key="2">
    <source>
        <dbReference type="ARBA" id="ARBA00023125"/>
    </source>
</evidence>
<dbReference type="EMBL" id="BANX01000014">
    <property type="protein sequence ID" value="GAC68272.1"/>
    <property type="molecule type" value="Genomic_DNA"/>
</dbReference>
<keyword evidence="2 4" id="KW-0238">DNA-binding</keyword>